<evidence type="ECO:0000313" key="6">
    <source>
        <dbReference type="EMBL" id="PJF31698.1"/>
    </source>
</evidence>
<evidence type="ECO:0000256" key="3">
    <source>
        <dbReference type="ARBA" id="ARBA00022989"/>
    </source>
</evidence>
<dbReference type="GO" id="GO:0009403">
    <property type="term" value="P:toxin biosynthetic process"/>
    <property type="evidence" value="ECO:0007669"/>
    <property type="project" value="InterPro"/>
</dbReference>
<reference evidence="6 7" key="1">
    <citation type="submission" date="2017-11" db="EMBL/GenBank/DDBJ databases">
        <title>Evolution of Phototrophy in the Chloroflexi Phylum Driven by Horizontal Gene Transfer.</title>
        <authorList>
            <person name="Ward L.M."/>
            <person name="Hemp J."/>
            <person name="Shih P.M."/>
            <person name="Mcglynn S.E."/>
            <person name="Fischer W."/>
        </authorList>
    </citation>
    <scope>NUCLEOTIDE SEQUENCE [LARGE SCALE GENOMIC DNA]</scope>
    <source>
        <strain evidence="6">CP2_2F</strain>
    </source>
</reference>
<name>A0A2M8P2D7_9CHLR</name>
<dbReference type="AlphaFoldDB" id="A0A2M8P2D7"/>
<feature type="transmembrane region" description="Helical" evidence="5">
    <location>
        <begin position="31"/>
        <end position="49"/>
    </location>
</feature>
<dbReference type="Proteomes" id="UP000228921">
    <property type="component" value="Unassembled WGS sequence"/>
</dbReference>
<organism evidence="6 7">
    <name type="scientific">Candidatus Thermofonsia Clade 1 bacterium</name>
    <dbReference type="NCBI Taxonomy" id="2364210"/>
    <lineage>
        <taxon>Bacteria</taxon>
        <taxon>Bacillati</taxon>
        <taxon>Chloroflexota</taxon>
        <taxon>Candidatus Thermofontia</taxon>
        <taxon>Candidatus Thermofonsia Clade 1</taxon>
    </lineage>
</organism>
<feature type="transmembrane region" description="Helical" evidence="5">
    <location>
        <begin position="61"/>
        <end position="77"/>
    </location>
</feature>
<keyword evidence="2 5" id="KW-0812">Transmembrane</keyword>
<evidence type="ECO:0000256" key="4">
    <source>
        <dbReference type="ARBA" id="ARBA00023136"/>
    </source>
</evidence>
<protein>
    <recommendedName>
        <fullName evidence="8">CvpA family protein</fullName>
    </recommendedName>
</protein>
<evidence type="ECO:0000313" key="7">
    <source>
        <dbReference type="Proteomes" id="UP000228921"/>
    </source>
</evidence>
<accession>A0A2M8P2D7</accession>
<sequence length="177" mass="19676">MVQLSTILWTLIVLFAVVGALRGWTRELISTAGIILALFATWQFDAVLIQPLTRGATPEQIFFLYSGILVVISFFAYQTPNNWVARRQQAIADRRQGLQERLLGFVLGGVNGYLIFGSIWYYLDRTGYPFAPYIFAPTPGSASAAMVESLPLIFLVQGNLLTILVVVLFLFVLIAIV</sequence>
<gene>
    <name evidence="6" type="ORF">CUN51_01800</name>
</gene>
<dbReference type="InterPro" id="IPR003825">
    <property type="entry name" value="Colicin-V_CvpA"/>
</dbReference>
<comment type="subcellular location">
    <subcellularLocation>
        <location evidence="1">Membrane</location>
        <topology evidence="1">Multi-pass membrane protein</topology>
    </subcellularLocation>
</comment>
<comment type="caution">
    <text evidence="6">The sequence shown here is derived from an EMBL/GenBank/DDBJ whole genome shotgun (WGS) entry which is preliminary data.</text>
</comment>
<dbReference type="GO" id="GO:0016020">
    <property type="term" value="C:membrane"/>
    <property type="evidence" value="ECO:0007669"/>
    <property type="project" value="UniProtKB-SubCell"/>
</dbReference>
<dbReference type="EMBL" id="PGTK01000002">
    <property type="protein sequence ID" value="PJF31698.1"/>
    <property type="molecule type" value="Genomic_DNA"/>
</dbReference>
<feature type="transmembrane region" description="Helical" evidence="5">
    <location>
        <begin position="6"/>
        <end position="24"/>
    </location>
</feature>
<evidence type="ECO:0000256" key="1">
    <source>
        <dbReference type="ARBA" id="ARBA00004141"/>
    </source>
</evidence>
<dbReference type="Pfam" id="PF02674">
    <property type="entry name" value="Colicin_V"/>
    <property type="match status" value="1"/>
</dbReference>
<proteinExistence type="predicted"/>
<keyword evidence="3 5" id="KW-1133">Transmembrane helix</keyword>
<evidence type="ECO:0000256" key="2">
    <source>
        <dbReference type="ARBA" id="ARBA00022692"/>
    </source>
</evidence>
<feature type="transmembrane region" description="Helical" evidence="5">
    <location>
        <begin position="102"/>
        <end position="123"/>
    </location>
</feature>
<feature type="transmembrane region" description="Helical" evidence="5">
    <location>
        <begin position="152"/>
        <end position="176"/>
    </location>
</feature>
<evidence type="ECO:0000256" key="5">
    <source>
        <dbReference type="SAM" id="Phobius"/>
    </source>
</evidence>
<keyword evidence="4 5" id="KW-0472">Membrane</keyword>
<evidence type="ECO:0008006" key="8">
    <source>
        <dbReference type="Google" id="ProtNLM"/>
    </source>
</evidence>